<dbReference type="RefSeq" id="WP_021099952.1">
    <property type="nucleotide sequence ID" value="NZ_KE557306.1"/>
</dbReference>
<evidence type="ECO:0008006" key="5">
    <source>
        <dbReference type="Google" id="ProtNLM"/>
    </source>
</evidence>
<dbReference type="STRING" id="1123360.thalar_01382"/>
<dbReference type="eggNOG" id="COG2888">
    <property type="taxonomic scope" value="Bacteria"/>
</dbReference>
<keyword evidence="1" id="KW-0175">Coiled coil</keyword>
<organism evidence="3 4">
    <name type="scientific">Litoreibacter arenae DSM 19593</name>
    <dbReference type="NCBI Taxonomy" id="1123360"/>
    <lineage>
        <taxon>Bacteria</taxon>
        <taxon>Pseudomonadati</taxon>
        <taxon>Pseudomonadota</taxon>
        <taxon>Alphaproteobacteria</taxon>
        <taxon>Rhodobacterales</taxon>
        <taxon>Roseobacteraceae</taxon>
        <taxon>Litoreibacter</taxon>
    </lineage>
</organism>
<accession>S9QF57</accession>
<comment type="caution">
    <text evidence="3">The sequence shown here is derived from an EMBL/GenBank/DDBJ whole genome shotgun (WGS) entry which is preliminary data.</text>
</comment>
<feature type="transmembrane region" description="Helical" evidence="2">
    <location>
        <begin position="9"/>
        <end position="34"/>
    </location>
</feature>
<evidence type="ECO:0000313" key="4">
    <source>
        <dbReference type="Proteomes" id="UP000015351"/>
    </source>
</evidence>
<dbReference type="AlphaFoldDB" id="S9QF57"/>
<dbReference type="EMBL" id="AONI01000009">
    <property type="protein sequence ID" value="EPX80046.1"/>
    <property type="molecule type" value="Genomic_DNA"/>
</dbReference>
<keyword evidence="2" id="KW-1133">Transmembrane helix</keyword>
<dbReference type="Proteomes" id="UP000015351">
    <property type="component" value="Unassembled WGS sequence"/>
</dbReference>
<name>S9QF57_9RHOB</name>
<feature type="transmembrane region" description="Helical" evidence="2">
    <location>
        <begin position="236"/>
        <end position="254"/>
    </location>
</feature>
<dbReference type="HOGENOM" id="CLU_777730_0_0_5"/>
<keyword evidence="2" id="KW-0812">Transmembrane</keyword>
<dbReference type="OrthoDB" id="7255862at2"/>
<evidence type="ECO:0000256" key="2">
    <source>
        <dbReference type="SAM" id="Phobius"/>
    </source>
</evidence>
<evidence type="ECO:0000256" key="1">
    <source>
        <dbReference type="SAM" id="Coils"/>
    </source>
</evidence>
<feature type="transmembrane region" description="Helical" evidence="2">
    <location>
        <begin position="181"/>
        <end position="200"/>
    </location>
</feature>
<reference evidence="4" key="1">
    <citation type="journal article" date="2013" name="Stand. Genomic Sci.">
        <title>Genome sequence of the Litoreibacter arenae type strain (DSM 19593(T)), a member of the Roseobacter clade isolated from sea sand.</title>
        <authorList>
            <person name="Riedel T."/>
            <person name="Fiebig A."/>
            <person name="Petersen J."/>
            <person name="Gronow S."/>
            <person name="Kyrpides N.C."/>
            <person name="Goker M."/>
            <person name="Klenk H.P."/>
        </authorList>
    </citation>
    <scope>NUCLEOTIDE SEQUENCE [LARGE SCALE GENOMIC DNA]</scope>
    <source>
        <strain evidence="4">DSM 19593</strain>
    </source>
</reference>
<feature type="transmembrane region" description="Helical" evidence="2">
    <location>
        <begin position="212"/>
        <end position="230"/>
    </location>
</feature>
<dbReference type="PATRIC" id="fig|1123360.3.peg.1371"/>
<keyword evidence="4" id="KW-1185">Reference proteome</keyword>
<feature type="coiled-coil region" evidence="1">
    <location>
        <begin position="123"/>
        <end position="164"/>
    </location>
</feature>
<proteinExistence type="predicted"/>
<evidence type="ECO:0000313" key="3">
    <source>
        <dbReference type="EMBL" id="EPX80046.1"/>
    </source>
</evidence>
<gene>
    <name evidence="3" type="ORF">thalar_01382</name>
</gene>
<sequence>MKAIRRPMFWYGLAMWLVSIVIASLLIQLGGLIMSDVPTAGKLVTQEEFVDTERLNAVETEIDALEASLRANQNDLEDARFRLDSRTLDYQNQRANFENWIKTRSATRSDAQNPEVIERVQAIELLKLEERKAQRVIEELQQTRTEQTRALQDLRAQRQDIRADAIAPYEQARNLEVLKVFALRLALTLPLLLISAWLILKKRGSSYWPVYRSFIIFSLFAFFVELVPYLPSYGGYVRYGVGIALALLVAHFAIKGMTRYLQNKKTEEQRPENEKRQLIEYETAVKKISGGICPSCDRQFGPKQPRGRDSQPEAHQDYCVHCGFCLFSRCSSCGTRENSFYKYCGACGVPSDNDALQATA</sequence>
<protein>
    <recommendedName>
        <fullName evidence="5">Serine endopeptidase</fullName>
    </recommendedName>
</protein>
<keyword evidence="2" id="KW-0472">Membrane</keyword>
<feature type="coiled-coil region" evidence="1">
    <location>
        <begin position="55"/>
        <end position="82"/>
    </location>
</feature>